<feature type="non-terminal residue" evidence="2">
    <location>
        <position position="323"/>
    </location>
</feature>
<feature type="non-terminal residue" evidence="2">
    <location>
        <position position="1"/>
    </location>
</feature>
<name>A0A6J4IEN5_9PROT</name>
<accession>A0A6J4IEN5</accession>
<sequence length="323" mass="32370">ATPSPPARRRARLAVPGAGTNRRVGALAPAALRRALPGRRRHGRRGAHPGGAADGEPRPARGGGEPHGVQRQHRHGERGPQPARRAQPAHGHQRRADGEPAPLRQPRFRPGAGLGAGLARLHHGQRADREPQRGGADGGGVPGPRAVAAGGVQLRLGRRRLLHPHGGGAVPLGRGHPGAARALPRQRPGAERHRGGQRAVHGGPAPLLHRAGAGGPRAGAGRHRAAPLAAAARRADGGRGRAARRREHLLGRGAGAGRHAGRGDRAPGRGGAGSGGDPGGQGTDGAGRGGRGGVLPGGTRGADAAGRGALGQGGEGGAHLRRV</sequence>
<evidence type="ECO:0000313" key="2">
    <source>
        <dbReference type="EMBL" id="CAA9248306.1"/>
    </source>
</evidence>
<gene>
    <name evidence="2" type="ORF">AVDCRST_MAG08-1969</name>
</gene>
<protein>
    <submittedName>
        <fullName evidence="2">BUG/TctC family periplasmic protein</fullName>
    </submittedName>
</protein>
<reference evidence="2" key="1">
    <citation type="submission" date="2020-02" db="EMBL/GenBank/DDBJ databases">
        <authorList>
            <person name="Meier V. D."/>
        </authorList>
    </citation>
    <scope>NUCLEOTIDE SEQUENCE</scope>
    <source>
        <strain evidence="2">AVDCRST_MAG08</strain>
    </source>
</reference>
<feature type="compositionally biased region" description="Basic residues" evidence="1">
    <location>
        <begin position="36"/>
        <end position="47"/>
    </location>
</feature>
<feature type="compositionally biased region" description="Low complexity" evidence="1">
    <location>
        <begin position="22"/>
        <end position="35"/>
    </location>
</feature>
<dbReference type="EMBL" id="CADCTG010000162">
    <property type="protein sequence ID" value="CAA9248306.1"/>
    <property type="molecule type" value="Genomic_DNA"/>
</dbReference>
<dbReference type="AlphaFoldDB" id="A0A6J4IEN5"/>
<evidence type="ECO:0000256" key="1">
    <source>
        <dbReference type="SAM" id="MobiDB-lite"/>
    </source>
</evidence>
<organism evidence="2">
    <name type="scientific">uncultured Acetobacteraceae bacterium</name>
    <dbReference type="NCBI Taxonomy" id="169975"/>
    <lineage>
        <taxon>Bacteria</taxon>
        <taxon>Pseudomonadati</taxon>
        <taxon>Pseudomonadota</taxon>
        <taxon>Alphaproteobacteria</taxon>
        <taxon>Acetobacterales</taxon>
        <taxon>Acetobacteraceae</taxon>
        <taxon>environmental samples</taxon>
    </lineage>
</organism>
<feature type="compositionally biased region" description="Gly residues" evidence="1">
    <location>
        <begin position="308"/>
        <end position="317"/>
    </location>
</feature>
<proteinExistence type="predicted"/>
<feature type="compositionally biased region" description="Gly residues" evidence="1">
    <location>
        <begin position="268"/>
        <end position="300"/>
    </location>
</feature>
<feature type="region of interest" description="Disordered" evidence="1">
    <location>
        <begin position="1"/>
        <end position="323"/>
    </location>
</feature>
<feature type="compositionally biased region" description="Low complexity" evidence="1">
    <location>
        <begin position="143"/>
        <end position="155"/>
    </location>
</feature>